<evidence type="ECO:0000313" key="1">
    <source>
        <dbReference type="EMBL" id="GJS50428.1"/>
    </source>
</evidence>
<proteinExistence type="predicted"/>
<name>A0ABQ4WC74_9ASTR</name>
<reference evidence="1" key="1">
    <citation type="journal article" date="2022" name="Int. J. Mol. Sci.">
        <title>Draft Genome of Tanacetum Coccineum: Genomic Comparison of Closely Related Tanacetum-Family Plants.</title>
        <authorList>
            <person name="Yamashiro T."/>
            <person name="Shiraishi A."/>
            <person name="Nakayama K."/>
            <person name="Satake H."/>
        </authorList>
    </citation>
    <scope>NUCLEOTIDE SEQUENCE</scope>
</reference>
<protein>
    <recommendedName>
        <fullName evidence="3">Retrovirus-related Pol polyprotein from transposon TNT 1-94</fullName>
    </recommendedName>
</protein>
<evidence type="ECO:0008006" key="3">
    <source>
        <dbReference type="Google" id="ProtNLM"/>
    </source>
</evidence>
<gene>
    <name evidence="1" type="ORF">Tco_0623790</name>
</gene>
<organism evidence="1 2">
    <name type="scientific">Tanacetum coccineum</name>
    <dbReference type="NCBI Taxonomy" id="301880"/>
    <lineage>
        <taxon>Eukaryota</taxon>
        <taxon>Viridiplantae</taxon>
        <taxon>Streptophyta</taxon>
        <taxon>Embryophyta</taxon>
        <taxon>Tracheophyta</taxon>
        <taxon>Spermatophyta</taxon>
        <taxon>Magnoliopsida</taxon>
        <taxon>eudicotyledons</taxon>
        <taxon>Gunneridae</taxon>
        <taxon>Pentapetalae</taxon>
        <taxon>asterids</taxon>
        <taxon>campanulids</taxon>
        <taxon>Asterales</taxon>
        <taxon>Asteraceae</taxon>
        <taxon>Asteroideae</taxon>
        <taxon>Anthemideae</taxon>
        <taxon>Anthemidinae</taxon>
        <taxon>Tanacetum</taxon>
    </lineage>
</organism>
<keyword evidence="2" id="KW-1185">Reference proteome</keyword>
<dbReference type="Proteomes" id="UP001151760">
    <property type="component" value="Unassembled WGS sequence"/>
</dbReference>
<sequence length="460" mass="51439">MLPQPINSRHPEFSSQPDLHLVVHSVPRKGKIQLAQLIDIMSFLTAVAHGGEGHIAKQCTKPKRKRDETWFNDKVLLVQAQAGGQALTEEEIAFLADPGLPDIQTSQTVITHNAYQADDLDAYDSDCDELNSAKIALMANLSRNGSDALTEVHNQDNLNYDLFNQSEQIMTSSEQSNDVSQTETDITNHSSKQAIKSGFEKPFCLKKARESMPKLYDGNTILKMDTIVVPDSDETLELSEKSRSKMLLKEQDPFEHAYWKATSVPALDPSHSSTTVIVEVPKELPTVSMVNTSLKKLKRHLTGFDQVVKERTTATAITEAIDKDIVKTVVNLSVNASGETVTECQKCLELETELVKKKDFVDKETYDKLCKSFTTLEKHCITLEADSQLNQEIFQQENSVLNQNAPSFTQLFELSELKAQSQAKDTVIVKLKEQIKSLNGNVDENTNQKWALDENETINN</sequence>
<accession>A0ABQ4WC74</accession>
<dbReference type="EMBL" id="BQNB010008514">
    <property type="protein sequence ID" value="GJS50428.1"/>
    <property type="molecule type" value="Genomic_DNA"/>
</dbReference>
<reference evidence="1" key="2">
    <citation type="submission" date="2022-01" db="EMBL/GenBank/DDBJ databases">
        <authorList>
            <person name="Yamashiro T."/>
            <person name="Shiraishi A."/>
            <person name="Satake H."/>
            <person name="Nakayama K."/>
        </authorList>
    </citation>
    <scope>NUCLEOTIDE SEQUENCE</scope>
</reference>
<evidence type="ECO:0000313" key="2">
    <source>
        <dbReference type="Proteomes" id="UP001151760"/>
    </source>
</evidence>
<comment type="caution">
    <text evidence="1">The sequence shown here is derived from an EMBL/GenBank/DDBJ whole genome shotgun (WGS) entry which is preliminary data.</text>
</comment>